<name>N2BVL1_9ACTN</name>
<sequence>MDSWKLTVWYHQPQGMGFMYRKDRTKQFATKDEARAYCKQHFLAAKITWFENEQKVSVIA</sequence>
<proteinExistence type="predicted"/>
<protein>
    <submittedName>
        <fullName evidence="1">Uncharacterized protein</fullName>
    </submittedName>
</protein>
<dbReference type="Proteomes" id="UP000012651">
    <property type="component" value="Unassembled WGS sequence"/>
</dbReference>
<dbReference type="EMBL" id="AGXC01000001">
    <property type="protein sequence ID" value="EMZ42628.1"/>
    <property type="molecule type" value="Genomic_DNA"/>
</dbReference>
<comment type="caution">
    <text evidence="1">The sequence shown here is derived from an EMBL/GenBank/DDBJ whole genome shotgun (WGS) entry which is preliminary data.</text>
</comment>
<keyword evidence="2" id="KW-1185">Reference proteome</keyword>
<evidence type="ECO:0000313" key="1">
    <source>
        <dbReference type="EMBL" id="EMZ42628.1"/>
    </source>
</evidence>
<evidence type="ECO:0000313" key="2">
    <source>
        <dbReference type="Proteomes" id="UP000012651"/>
    </source>
</evidence>
<dbReference type="AlphaFoldDB" id="N2BVL1"/>
<dbReference type="HOGENOM" id="CLU_2931160_0_0_11"/>
<dbReference type="RefSeq" id="WP_002562961.1">
    <property type="nucleotide sequence ID" value="NZ_KB822533.1"/>
</dbReference>
<organism evidence="1 2">
    <name type="scientific">Atopobium minutum 10063974</name>
    <dbReference type="NCBI Taxonomy" id="997872"/>
    <lineage>
        <taxon>Bacteria</taxon>
        <taxon>Bacillati</taxon>
        <taxon>Actinomycetota</taxon>
        <taxon>Coriobacteriia</taxon>
        <taxon>Coriobacteriales</taxon>
        <taxon>Atopobiaceae</taxon>
        <taxon>Atopobium</taxon>
    </lineage>
</organism>
<gene>
    <name evidence="1" type="ORF">HMPREF1091_00186</name>
</gene>
<accession>N2BVL1</accession>
<reference evidence="1 2" key="1">
    <citation type="submission" date="2013-03" db="EMBL/GenBank/DDBJ databases">
        <title>The Genome Sequence of Atopobium minutum 10063974.</title>
        <authorList>
            <consortium name="The Broad Institute Genome Sequencing Platform"/>
            <person name="Earl A."/>
            <person name="Ward D."/>
            <person name="Feldgarden M."/>
            <person name="Gevers D."/>
            <person name="Lambert T."/>
            <person name="Marvaud J.-C."/>
            <person name="Courvalin P."/>
            <person name="Walker B."/>
            <person name="Young S.K."/>
            <person name="Zeng Q."/>
            <person name="Gargeya S."/>
            <person name="Fitzgerald M."/>
            <person name="Haas B."/>
            <person name="Abouelleil A."/>
            <person name="Alvarado L."/>
            <person name="Arachchi H.M."/>
            <person name="Berlin A.M."/>
            <person name="Chapman S.B."/>
            <person name="Dewar J."/>
            <person name="Goldberg J."/>
            <person name="Griggs A."/>
            <person name="Gujja S."/>
            <person name="Hansen M."/>
            <person name="Howarth C."/>
            <person name="Imamovic A."/>
            <person name="Larimer J."/>
            <person name="McCowan C."/>
            <person name="Murphy C."/>
            <person name="Neiman D."/>
            <person name="Pearson M."/>
            <person name="Priest M."/>
            <person name="Roberts A."/>
            <person name="Saif S."/>
            <person name="Shea T."/>
            <person name="Sisk P."/>
            <person name="Sykes S."/>
            <person name="Wortman J."/>
            <person name="Nusbaum C."/>
            <person name="Birren B."/>
        </authorList>
    </citation>
    <scope>NUCLEOTIDE SEQUENCE [LARGE SCALE GENOMIC DNA]</scope>
    <source>
        <strain evidence="1 2">10063974</strain>
    </source>
</reference>